<evidence type="ECO:0008006" key="3">
    <source>
        <dbReference type="Google" id="ProtNLM"/>
    </source>
</evidence>
<dbReference type="EMBL" id="QKYT01000760">
    <property type="protein sequence ID" value="RIA81673.1"/>
    <property type="molecule type" value="Genomic_DNA"/>
</dbReference>
<dbReference type="AlphaFoldDB" id="A0A397S5K3"/>
<evidence type="ECO:0000313" key="2">
    <source>
        <dbReference type="Proteomes" id="UP000265703"/>
    </source>
</evidence>
<dbReference type="InterPro" id="IPR009057">
    <property type="entry name" value="Homeodomain-like_sf"/>
</dbReference>
<keyword evidence="2" id="KW-1185">Reference proteome</keyword>
<dbReference type="Proteomes" id="UP000265703">
    <property type="component" value="Unassembled WGS sequence"/>
</dbReference>
<name>A0A397S5K3_9GLOM</name>
<dbReference type="InterPro" id="IPR001005">
    <property type="entry name" value="SANT/Myb"/>
</dbReference>
<organism evidence="1 2">
    <name type="scientific">Glomus cerebriforme</name>
    <dbReference type="NCBI Taxonomy" id="658196"/>
    <lineage>
        <taxon>Eukaryota</taxon>
        <taxon>Fungi</taxon>
        <taxon>Fungi incertae sedis</taxon>
        <taxon>Mucoromycota</taxon>
        <taxon>Glomeromycotina</taxon>
        <taxon>Glomeromycetes</taxon>
        <taxon>Glomerales</taxon>
        <taxon>Glomeraceae</taxon>
        <taxon>Glomus</taxon>
    </lineage>
</organism>
<comment type="caution">
    <text evidence="1">The sequence shown here is derived from an EMBL/GenBank/DDBJ whole genome shotgun (WGS) entry which is preliminary data.</text>
</comment>
<gene>
    <name evidence="1" type="ORF">C1645_547339</name>
</gene>
<proteinExistence type="predicted"/>
<accession>A0A397S5K3</accession>
<sequence length="91" mass="10828">MVVLFSESDEILIISYMESLGHHRDCFTRISRLMPKYTAGQIFNHWKNNLNPELCKKPFGYYEKEYIIGLVNQNQEFLVLYFEKLSRSGIM</sequence>
<dbReference type="SUPFAM" id="SSF46689">
    <property type="entry name" value="Homeodomain-like"/>
    <property type="match status" value="1"/>
</dbReference>
<dbReference type="Gene3D" id="1.10.10.60">
    <property type="entry name" value="Homeodomain-like"/>
    <property type="match status" value="1"/>
</dbReference>
<protein>
    <recommendedName>
        <fullName evidence="3">HTH myb-type domain-containing protein</fullName>
    </recommendedName>
</protein>
<dbReference type="CDD" id="cd00167">
    <property type="entry name" value="SANT"/>
    <property type="match status" value="1"/>
</dbReference>
<evidence type="ECO:0000313" key="1">
    <source>
        <dbReference type="EMBL" id="RIA81673.1"/>
    </source>
</evidence>
<reference evidence="1 2" key="1">
    <citation type="submission" date="2018-06" db="EMBL/GenBank/DDBJ databases">
        <title>Comparative genomics reveals the genomic features of Rhizophagus irregularis, R. cerebriforme, R. diaphanum and Gigaspora rosea, and their symbiotic lifestyle signature.</title>
        <authorList>
            <person name="Morin E."/>
            <person name="San Clemente H."/>
            <person name="Chen E.C.H."/>
            <person name="De La Providencia I."/>
            <person name="Hainaut M."/>
            <person name="Kuo A."/>
            <person name="Kohler A."/>
            <person name="Murat C."/>
            <person name="Tang N."/>
            <person name="Roy S."/>
            <person name="Loubradou J."/>
            <person name="Henrissat B."/>
            <person name="Grigoriev I.V."/>
            <person name="Corradi N."/>
            <person name="Roux C."/>
            <person name="Martin F.M."/>
        </authorList>
    </citation>
    <scope>NUCLEOTIDE SEQUENCE [LARGE SCALE GENOMIC DNA]</scope>
    <source>
        <strain evidence="1 2">DAOM 227022</strain>
    </source>
</reference>